<sequence length="126" mass="14538">MKKRVPDAEQVSDFMDALIHPMKAEVEKLRAIINGANPKIAERIKWNAPSYYYLKDVAAFNLRQQKFVQLILLFPEGLLSHSYGILEGDWKDRREARFYGIEDIETKSAALQNLINDWVALADSKQ</sequence>
<reference evidence="2" key="2">
    <citation type="submission" date="2020-10" db="EMBL/GenBank/DDBJ databases">
        <title>Mucilaginibacter sp. nov., isolated from soil.</title>
        <authorList>
            <person name="Jeon C.O."/>
        </authorList>
    </citation>
    <scope>NUCLEOTIDE SEQUENCE</scope>
    <source>
        <strain evidence="2">R11</strain>
    </source>
</reference>
<dbReference type="RefSeq" id="WP_166585523.1">
    <property type="nucleotide sequence ID" value="NZ_WWEO01000041.1"/>
</dbReference>
<organism evidence="2 3">
    <name type="scientific">Mucilaginibacter agri</name>
    <dbReference type="NCBI Taxonomy" id="2695265"/>
    <lineage>
        <taxon>Bacteria</taxon>
        <taxon>Pseudomonadati</taxon>
        <taxon>Bacteroidota</taxon>
        <taxon>Sphingobacteriia</taxon>
        <taxon>Sphingobacteriales</taxon>
        <taxon>Sphingobacteriaceae</taxon>
        <taxon>Mucilaginibacter</taxon>
    </lineage>
</organism>
<proteinExistence type="predicted"/>
<dbReference type="Pfam" id="PF08818">
    <property type="entry name" value="DUF1801"/>
    <property type="match status" value="1"/>
</dbReference>
<evidence type="ECO:0000313" key="3">
    <source>
        <dbReference type="Proteomes" id="UP000638732"/>
    </source>
</evidence>
<dbReference type="AlphaFoldDB" id="A0A965ZH45"/>
<dbReference type="Gene3D" id="3.90.1150.200">
    <property type="match status" value="1"/>
</dbReference>
<comment type="caution">
    <text evidence="2">The sequence shown here is derived from an EMBL/GenBank/DDBJ whole genome shotgun (WGS) entry which is preliminary data.</text>
</comment>
<name>A0A965ZH45_9SPHI</name>
<dbReference type="SUPFAM" id="SSF159888">
    <property type="entry name" value="YdhG-like"/>
    <property type="match status" value="1"/>
</dbReference>
<dbReference type="InterPro" id="IPR014922">
    <property type="entry name" value="YdhG-like"/>
</dbReference>
<dbReference type="Proteomes" id="UP000638732">
    <property type="component" value="Unassembled WGS sequence"/>
</dbReference>
<keyword evidence="3" id="KW-1185">Reference proteome</keyword>
<reference evidence="2" key="1">
    <citation type="submission" date="2020-01" db="EMBL/GenBank/DDBJ databases">
        <authorList>
            <person name="Seo Y.L."/>
        </authorList>
    </citation>
    <scope>NUCLEOTIDE SEQUENCE</scope>
    <source>
        <strain evidence="2">R11</strain>
    </source>
</reference>
<evidence type="ECO:0000259" key="1">
    <source>
        <dbReference type="Pfam" id="PF08818"/>
    </source>
</evidence>
<evidence type="ECO:0000313" key="2">
    <source>
        <dbReference type="EMBL" id="NCD69561.1"/>
    </source>
</evidence>
<gene>
    <name evidence="2" type="ORF">GSY63_09355</name>
</gene>
<feature type="domain" description="YdhG-like" evidence="1">
    <location>
        <begin position="23"/>
        <end position="119"/>
    </location>
</feature>
<protein>
    <submittedName>
        <fullName evidence="2">DUF1801 domain-containing protein</fullName>
    </submittedName>
</protein>
<dbReference type="EMBL" id="WWEO01000041">
    <property type="protein sequence ID" value="NCD69561.1"/>
    <property type="molecule type" value="Genomic_DNA"/>
</dbReference>
<accession>A0A965ZH45</accession>